<keyword evidence="7" id="KW-0560">Oxidoreductase</keyword>
<dbReference type="GO" id="GO:0006879">
    <property type="term" value="P:intracellular iron ion homeostasis"/>
    <property type="evidence" value="ECO:0007669"/>
    <property type="project" value="TreeGrafter"/>
</dbReference>
<comment type="pathway">
    <text evidence="2">Siderophore biosynthesis.</text>
</comment>
<evidence type="ECO:0000256" key="3">
    <source>
        <dbReference type="ARBA" id="ARBA00007588"/>
    </source>
</evidence>
<proteinExistence type="inferred from homology"/>
<evidence type="ECO:0000256" key="7">
    <source>
        <dbReference type="ARBA" id="ARBA00023002"/>
    </source>
</evidence>
<reference evidence="9" key="1">
    <citation type="journal article" date="2019" name="Int. J. Syst. Evol. Microbiol.">
        <title>The Global Catalogue of Microorganisms (GCM) 10K type strain sequencing project: providing services to taxonomists for standard genome sequencing and annotation.</title>
        <authorList>
            <consortium name="The Broad Institute Genomics Platform"/>
            <consortium name="The Broad Institute Genome Sequencing Center for Infectious Disease"/>
            <person name="Wu L."/>
            <person name="Ma J."/>
        </authorList>
    </citation>
    <scope>NUCLEOTIDE SEQUENCE [LARGE SCALE GENOMIC DNA]</scope>
    <source>
        <strain evidence="9">NBRC 15640</strain>
    </source>
</reference>
<dbReference type="SUPFAM" id="SSF51905">
    <property type="entry name" value="FAD/NAD(P)-binding domain"/>
    <property type="match status" value="1"/>
</dbReference>
<evidence type="ECO:0000256" key="6">
    <source>
        <dbReference type="ARBA" id="ARBA00022857"/>
    </source>
</evidence>
<gene>
    <name evidence="8" type="ORF">GCM10007932_24000</name>
</gene>
<dbReference type="InterPro" id="IPR025700">
    <property type="entry name" value="Lys/Orn_oxygenase"/>
</dbReference>
<dbReference type="Proteomes" id="UP001156690">
    <property type="component" value="Unassembled WGS sequence"/>
</dbReference>
<evidence type="ECO:0000256" key="4">
    <source>
        <dbReference type="ARBA" id="ARBA00022630"/>
    </source>
</evidence>
<evidence type="ECO:0000313" key="9">
    <source>
        <dbReference type="Proteomes" id="UP001156690"/>
    </source>
</evidence>
<keyword evidence="9" id="KW-1185">Reference proteome</keyword>
<evidence type="ECO:0000256" key="2">
    <source>
        <dbReference type="ARBA" id="ARBA00004924"/>
    </source>
</evidence>
<dbReference type="EMBL" id="BSNX01000028">
    <property type="protein sequence ID" value="GLQ73040.1"/>
    <property type="molecule type" value="Genomic_DNA"/>
</dbReference>
<dbReference type="Gene3D" id="3.50.50.60">
    <property type="entry name" value="FAD/NAD(P)-binding domain"/>
    <property type="match status" value="1"/>
</dbReference>
<keyword evidence="6" id="KW-0521">NADP</keyword>
<dbReference type="GO" id="GO:0016491">
    <property type="term" value="F:oxidoreductase activity"/>
    <property type="evidence" value="ECO:0007669"/>
    <property type="project" value="UniProtKB-KW"/>
</dbReference>
<keyword evidence="4" id="KW-0285">Flavoprotein</keyword>
<protein>
    <submittedName>
        <fullName evidence="8">Lysine/ornithine N-monooxygenase</fullName>
    </submittedName>
</protein>
<dbReference type="InterPro" id="IPR036188">
    <property type="entry name" value="FAD/NAD-bd_sf"/>
</dbReference>
<dbReference type="Pfam" id="PF13434">
    <property type="entry name" value="Lys_Orn_oxgnase"/>
    <property type="match status" value="1"/>
</dbReference>
<accession>A0AAV5NRI3</accession>
<dbReference type="RefSeq" id="WP_224055290.1">
    <property type="nucleotide sequence ID" value="NZ_AP025147.1"/>
</dbReference>
<dbReference type="AlphaFoldDB" id="A0AAV5NRI3"/>
<comment type="similarity">
    <text evidence="3">Belongs to the lysine N(6)-hydroxylase/L-ornithine N(5)-oxygenase family.</text>
</comment>
<evidence type="ECO:0000256" key="1">
    <source>
        <dbReference type="ARBA" id="ARBA00001974"/>
    </source>
</evidence>
<comment type="caution">
    <text evidence="8">The sequence shown here is derived from an EMBL/GenBank/DDBJ whole genome shotgun (WGS) entry which is preliminary data.</text>
</comment>
<sequence>MIYDVIGIGFGPANLAIAATIEEQGFNEQSTHLFIESKSEFDWHPGMLIEGARMQISYHKDLATMRSPTSKFTFLNYLDECGRLESFVNLQEFYPTRHEYRDYLKWAANQLKGYVNYGEKVVDITPVMNGNDEVSYINVHTVNAEGKKARYQAKNIITSSGLVPKLPEGIHASASQNAYHSSQFLPSLENKFSDTSFPWEFLVVGSGQSAAEITKHLLNHYPNATVNSTIREYAYKPADSSEFVNEIFAYSTIDDFYKLEANDKQRIINKYKDTNYSCIDPPLIRELYQMKYDMSVSGDERFKLNNFQELKEIKHTPNMYHVGTAYFENTNTKEQTEVPYHGVFLATGYHDRNNLDLTQKLFDWFEKDELGRPKLTRQYQVKTSDKCHAGIFMIGNNEHSHGLSDTLLSILPERAMDIMNEINSAKPNYNIKAA</sequence>
<evidence type="ECO:0000313" key="8">
    <source>
        <dbReference type="EMBL" id="GLQ73040.1"/>
    </source>
</evidence>
<dbReference type="PANTHER" id="PTHR42802:SF1">
    <property type="entry name" value="L-ORNITHINE N(5)-MONOOXYGENASE"/>
    <property type="match status" value="1"/>
</dbReference>
<name>A0AAV5NRI3_9VIBR</name>
<keyword evidence="5" id="KW-0274">FAD</keyword>
<dbReference type="PANTHER" id="PTHR42802">
    <property type="entry name" value="MONOOXYGENASE"/>
    <property type="match status" value="1"/>
</dbReference>
<comment type="cofactor">
    <cofactor evidence="1">
        <name>FAD</name>
        <dbReference type="ChEBI" id="CHEBI:57692"/>
    </cofactor>
</comment>
<organism evidence="8 9">
    <name type="scientific">Vibrio penaeicida</name>
    <dbReference type="NCBI Taxonomy" id="104609"/>
    <lineage>
        <taxon>Bacteria</taxon>
        <taxon>Pseudomonadati</taxon>
        <taxon>Pseudomonadota</taxon>
        <taxon>Gammaproteobacteria</taxon>
        <taxon>Vibrionales</taxon>
        <taxon>Vibrionaceae</taxon>
        <taxon>Vibrio</taxon>
    </lineage>
</organism>
<evidence type="ECO:0000256" key="5">
    <source>
        <dbReference type="ARBA" id="ARBA00022827"/>
    </source>
</evidence>